<keyword evidence="6" id="KW-1185">Reference proteome</keyword>
<evidence type="ECO:0000259" key="4">
    <source>
        <dbReference type="PROSITE" id="PS50026"/>
    </source>
</evidence>
<dbReference type="PROSITE" id="PS01186">
    <property type="entry name" value="EGF_2"/>
    <property type="match status" value="1"/>
</dbReference>
<dbReference type="PROSITE" id="PS50026">
    <property type="entry name" value="EGF_3"/>
    <property type="match status" value="1"/>
</dbReference>
<dbReference type="InterPro" id="IPR018097">
    <property type="entry name" value="EGF_Ca-bd_CS"/>
</dbReference>
<evidence type="ECO:0000256" key="3">
    <source>
        <dbReference type="PROSITE-ProRule" id="PRU00076"/>
    </source>
</evidence>
<dbReference type="Gene3D" id="2.10.25.10">
    <property type="entry name" value="Laminin"/>
    <property type="match status" value="1"/>
</dbReference>
<evidence type="ECO:0000256" key="1">
    <source>
        <dbReference type="ARBA" id="ARBA00022536"/>
    </source>
</evidence>
<dbReference type="SMART" id="SM00181">
    <property type="entry name" value="EGF"/>
    <property type="match status" value="1"/>
</dbReference>
<dbReference type="GO" id="GO:0005509">
    <property type="term" value="F:calcium ion binding"/>
    <property type="evidence" value="ECO:0007669"/>
    <property type="project" value="InterPro"/>
</dbReference>
<reference evidence="5" key="1">
    <citation type="journal article" date="2019" name="bioRxiv">
        <title>The Genome of the Zebra Mussel, Dreissena polymorpha: A Resource for Invasive Species Research.</title>
        <authorList>
            <person name="McCartney M.A."/>
            <person name="Auch B."/>
            <person name="Kono T."/>
            <person name="Mallez S."/>
            <person name="Zhang Y."/>
            <person name="Obille A."/>
            <person name="Becker A."/>
            <person name="Abrahante J.E."/>
            <person name="Garbe J."/>
            <person name="Badalamenti J.P."/>
            <person name="Herman A."/>
            <person name="Mangelson H."/>
            <person name="Liachko I."/>
            <person name="Sullivan S."/>
            <person name="Sone E.D."/>
            <person name="Koren S."/>
            <person name="Silverstein K.A.T."/>
            <person name="Beckman K.B."/>
            <person name="Gohl D.M."/>
        </authorList>
    </citation>
    <scope>NUCLEOTIDE SEQUENCE</scope>
    <source>
        <strain evidence="5">Duluth1</strain>
        <tissue evidence="5">Whole animal</tissue>
    </source>
</reference>
<dbReference type="InterPro" id="IPR049883">
    <property type="entry name" value="NOTCH1_EGF-like"/>
</dbReference>
<sequence>MKVSVAPHVDVNECIEFPGICQNKGQCYNSIGSYTCQCVAGWTGKNCKEGT</sequence>
<dbReference type="InterPro" id="IPR001881">
    <property type="entry name" value="EGF-like_Ca-bd_dom"/>
</dbReference>
<dbReference type="InterPro" id="IPR000152">
    <property type="entry name" value="EGF-type_Asp/Asn_hydroxyl_site"/>
</dbReference>
<accession>A0A9D4G2U1</accession>
<dbReference type="Proteomes" id="UP000828390">
    <property type="component" value="Unassembled WGS sequence"/>
</dbReference>
<evidence type="ECO:0000313" key="6">
    <source>
        <dbReference type="Proteomes" id="UP000828390"/>
    </source>
</evidence>
<evidence type="ECO:0000313" key="5">
    <source>
        <dbReference type="EMBL" id="KAH3806537.1"/>
    </source>
</evidence>
<name>A0A9D4G2U1_DREPO</name>
<gene>
    <name evidence="5" type="ORF">DPMN_134860</name>
</gene>
<keyword evidence="1 3" id="KW-0245">EGF-like domain</keyword>
<dbReference type="AlphaFoldDB" id="A0A9D4G2U1"/>
<protein>
    <recommendedName>
        <fullName evidence="4">EGF-like domain-containing protein</fullName>
    </recommendedName>
</protein>
<proteinExistence type="predicted"/>
<comment type="caution">
    <text evidence="3">Lacks conserved residue(s) required for the propagation of feature annotation.</text>
</comment>
<dbReference type="EMBL" id="JAIWYP010000006">
    <property type="protein sequence ID" value="KAH3806537.1"/>
    <property type="molecule type" value="Genomic_DNA"/>
</dbReference>
<dbReference type="Pfam" id="PF07645">
    <property type="entry name" value="EGF_CA"/>
    <property type="match status" value="1"/>
</dbReference>
<dbReference type="PROSITE" id="PS00010">
    <property type="entry name" value="ASX_HYDROXYL"/>
    <property type="match status" value="1"/>
</dbReference>
<dbReference type="FunFam" id="2.10.25.10:FF:000125">
    <property type="entry name" value="Neurogenic locus notch protein-like"/>
    <property type="match status" value="1"/>
</dbReference>
<evidence type="ECO:0000256" key="2">
    <source>
        <dbReference type="ARBA" id="ARBA00023157"/>
    </source>
</evidence>
<feature type="disulfide bond" evidence="3">
    <location>
        <begin position="38"/>
        <end position="47"/>
    </location>
</feature>
<organism evidence="5 6">
    <name type="scientific">Dreissena polymorpha</name>
    <name type="common">Zebra mussel</name>
    <name type="synonym">Mytilus polymorpha</name>
    <dbReference type="NCBI Taxonomy" id="45954"/>
    <lineage>
        <taxon>Eukaryota</taxon>
        <taxon>Metazoa</taxon>
        <taxon>Spiralia</taxon>
        <taxon>Lophotrochozoa</taxon>
        <taxon>Mollusca</taxon>
        <taxon>Bivalvia</taxon>
        <taxon>Autobranchia</taxon>
        <taxon>Heteroconchia</taxon>
        <taxon>Euheterodonta</taxon>
        <taxon>Imparidentia</taxon>
        <taxon>Neoheterodontei</taxon>
        <taxon>Myida</taxon>
        <taxon>Dreissenoidea</taxon>
        <taxon>Dreissenidae</taxon>
        <taxon>Dreissena</taxon>
    </lineage>
</organism>
<dbReference type="PROSITE" id="PS00022">
    <property type="entry name" value="EGF_1"/>
    <property type="match status" value="1"/>
</dbReference>
<feature type="domain" description="EGF-like" evidence="4">
    <location>
        <begin position="10"/>
        <end position="48"/>
    </location>
</feature>
<comment type="caution">
    <text evidence="5">The sequence shown here is derived from an EMBL/GenBank/DDBJ whole genome shotgun (WGS) entry which is preliminary data.</text>
</comment>
<reference evidence="5" key="2">
    <citation type="submission" date="2020-11" db="EMBL/GenBank/DDBJ databases">
        <authorList>
            <person name="McCartney M.A."/>
            <person name="Auch B."/>
            <person name="Kono T."/>
            <person name="Mallez S."/>
            <person name="Becker A."/>
            <person name="Gohl D.M."/>
            <person name="Silverstein K.A.T."/>
            <person name="Koren S."/>
            <person name="Bechman K.B."/>
            <person name="Herman A."/>
            <person name="Abrahante J.E."/>
            <person name="Garbe J."/>
        </authorList>
    </citation>
    <scope>NUCLEOTIDE SEQUENCE</scope>
    <source>
        <strain evidence="5">Duluth1</strain>
        <tissue evidence="5">Whole animal</tissue>
    </source>
</reference>
<dbReference type="SUPFAM" id="SSF57196">
    <property type="entry name" value="EGF/Laminin"/>
    <property type="match status" value="1"/>
</dbReference>
<dbReference type="SMART" id="SM00179">
    <property type="entry name" value="EGF_CA"/>
    <property type="match status" value="1"/>
</dbReference>
<dbReference type="InterPro" id="IPR000742">
    <property type="entry name" value="EGF"/>
</dbReference>
<dbReference type="PROSITE" id="PS01187">
    <property type="entry name" value="EGF_CA"/>
    <property type="match status" value="1"/>
</dbReference>
<dbReference type="CDD" id="cd00054">
    <property type="entry name" value="EGF_CA"/>
    <property type="match status" value="1"/>
</dbReference>
<keyword evidence="2 3" id="KW-1015">Disulfide bond</keyword>